<dbReference type="OrthoDB" id="3405463at2"/>
<evidence type="ECO:0000259" key="7">
    <source>
        <dbReference type="PROSITE" id="PS51736"/>
    </source>
</evidence>
<comment type="caution">
    <text evidence="8">The sequence shown here is derived from an EMBL/GenBank/DDBJ whole genome shotgun (WGS) entry which is preliminary data.</text>
</comment>
<feature type="active site" description="O-(5'-phospho-DNA)-serine intermediate" evidence="5 6">
    <location>
        <position position="11"/>
    </location>
</feature>
<dbReference type="Proteomes" id="UP000093757">
    <property type="component" value="Unassembled WGS sequence"/>
</dbReference>
<evidence type="ECO:0000256" key="2">
    <source>
        <dbReference type="ARBA" id="ARBA00022908"/>
    </source>
</evidence>
<dbReference type="AlphaFoldDB" id="A0A1A6BG99"/>
<sequence length="405" mass="43077">MNRMLGYARVSTNDQTARSQVDALQRAGCVRVWTDTASGARADRPALEELLTDVRSGDTVVVTRLDRLGRSLPHLLNLVEQLAAQNVGLRSLAEQIDTSSATGRLILHVFAALAEFERGINHERTMAGLAAAKSRGRIGGRPKALTGHRLDHARRLAESGMSVPDIADMLLVGRSTLYRALNHQQKGDSTMTAHAIDRVWSIRDAVLKWLYLKAMVDGNRHPVLLAEDIAKTVDWQADPLTEPEVADASDWLKDEGYLSGGGTFGHGVVRPSITPRGEALADAGRSVRGGNTPADPQGITMITISNSTNVAVGSPGATQTYTVTQQRERSVAVADALEASSGDSPEVAVAHRIASEIKAEAASDQPNPSRLKQLVMSAITAGAAALGQAAATDLVHLGSQALQTF</sequence>
<evidence type="ECO:0000256" key="3">
    <source>
        <dbReference type="ARBA" id="ARBA00023125"/>
    </source>
</evidence>
<comment type="similarity">
    <text evidence="1">Belongs to the site-specific recombinase resolvase family.</text>
</comment>
<reference evidence="8 9" key="1">
    <citation type="submission" date="2016-06" db="EMBL/GenBank/DDBJ databases">
        <authorList>
            <person name="Kjaerup R.B."/>
            <person name="Dalgaard T.S."/>
            <person name="Juul-Madsen H.R."/>
        </authorList>
    </citation>
    <scope>NUCLEOTIDE SEQUENCE [LARGE SCALE GENOMIC DNA]</scope>
    <source>
        <strain evidence="8 9">1245752.6</strain>
    </source>
</reference>
<dbReference type="GO" id="GO:0015074">
    <property type="term" value="P:DNA integration"/>
    <property type="evidence" value="ECO:0007669"/>
    <property type="project" value="UniProtKB-KW"/>
</dbReference>
<dbReference type="PROSITE" id="PS00397">
    <property type="entry name" value="RECOMBINASES_1"/>
    <property type="match status" value="1"/>
</dbReference>
<evidence type="ECO:0000256" key="1">
    <source>
        <dbReference type="ARBA" id="ARBA00009913"/>
    </source>
</evidence>
<evidence type="ECO:0000313" key="9">
    <source>
        <dbReference type="Proteomes" id="UP000093757"/>
    </source>
</evidence>
<gene>
    <name evidence="8" type="ORF">A9W98_20750</name>
</gene>
<evidence type="ECO:0000256" key="4">
    <source>
        <dbReference type="ARBA" id="ARBA00023172"/>
    </source>
</evidence>
<accession>A0A1A6BG99</accession>
<dbReference type="SMART" id="SM00857">
    <property type="entry name" value="Resolvase"/>
    <property type="match status" value="1"/>
</dbReference>
<dbReference type="Pfam" id="PF00239">
    <property type="entry name" value="Resolvase"/>
    <property type="match status" value="1"/>
</dbReference>
<dbReference type="Pfam" id="PF02796">
    <property type="entry name" value="HTH_7"/>
    <property type="match status" value="1"/>
</dbReference>
<feature type="domain" description="Resolvase/invertase-type recombinase catalytic" evidence="7">
    <location>
        <begin position="3"/>
        <end position="136"/>
    </location>
</feature>
<dbReference type="PROSITE" id="PS51736">
    <property type="entry name" value="RECOMBINASES_3"/>
    <property type="match status" value="1"/>
</dbReference>
<dbReference type="Gene3D" id="3.40.50.1390">
    <property type="entry name" value="Resolvase, N-terminal catalytic domain"/>
    <property type="match status" value="1"/>
</dbReference>
<evidence type="ECO:0000256" key="5">
    <source>
        <dbReference type="PIRSR" id="PIRSR606118-50"/>
    </source>
</evidence>
<keyword evidence="2" id="KW-0229">DNA integration</keyword>
<organism evidence="8 9">
    <name type="scientific">Mycobacterium gordonae</name>
    <dbReference type="NCBI Taxonomy" id="1778"/>
    <lineage>
        <taxon>Bacteria</taxon>
        <taxon>Bacillati</taxon>
        <taxon>Actinomycetota</taxon>
        <taxon>Actinomycetes</taxon>
        <taxon>Mycobacteriales</taxon>
        <taxon>Mycobacteriaceae</taxon>
        <taxon>Mycobacterium</taxon>
    </lineage>
</organism>
<dbReference type="SUPFAM" id="SSF53041">
    <property type="entry name" value="Resolvase-like"/>
    <property type="match status" value="1"/>
</dbReference>
<evidence type="ECO:0000256" key="6">
    <source>
        <dbReference type="PROSITE-ProRule" id="PRU10137"/>
    </source>
</evidence>
<protein>
    <recommendedName>
        <fullName evidence="7">Resolvase/invertase-type recombinase catalytic domain-containing protein</fullName>
    </recommendedName>
</protein>
<keyword evidence="3" id="KW-0238">DNA-binding</keyword>
<name>A0A1A6BG99_MYCGO</name>
<dbReference type="InterPro" id="IPR036162">
    <property type="entry name" value="Resolvase-like_N_sf"/>
</dbReference>
<dbReference type="PANTHER" id="PTHR30461">
    <property type="entry name" value="DNA-INVERTASE FROM LAMBDOID PROPHAGE"/>
    <property type="match status" value="1"/>
</dbReference>
<dbReference type="FunFam" id="3.40.50.1390:FF:000001">
    <property type="entry name" value="DNA recombinase"/>
    <property type="match status" value="1"/>
</dbReference>
<dbReference type="CDD" id="cd03768">
    <property type="entry name" value="SR_ResInv"/>
    <property type="match status" value="1"/>
</dbReference>
<dbReference type="GO" id="GO:0000150">
    <property type="term" value="F:DNA strand exchange activity"/>
    <property type="evidence" value="ECO:0007669"/>
    <property type="project" value="InterPro"/>
</dbReference>
<dbReference type="InterPro" id="IPR006118">
    <property type="entry name" value="Recombinase_CS"/>
</dbReference>
<dbReference type="InterPro" id="IPR009057">
    <property type="entry name" value="Homeodomain-like_sf"/>
</dbReference>
<dbReference type="GO" id="GO:0003677">
    <property type="term" value="F:DNA binding"/>
    <property type="evidence" value="ECO:0007669"/>
    <property type="project" value="UniProtKB-KW"/>
</dbReference>
<proteinExistence type="inferred from homology"/>
<keyword evidence="4" id="KW-0233">DNA recombination</keyword>
<dbReference type="PANTHER" id="PTHR30461:SF2">
    <property type="entry name" value="SERINE RECOMBINASE PINE-RELATED"/>
    <property type="match status" value="1"/>
</dbReference>
<evidence type="ECO:0000313" key="8">
    <source>
        <dbReference type="EMBL" id="OBS01343.1"/>
    </source>
</evidence>
<dbReference type="EMBL" id="MAEM01000299">
    <property type="protein sequence ID" value="OBS01343.1"/>
    <property type="molecule type" value="Genomic_DNA"/>
</dbReference>
<dbReference type="InterPro" id="IPR006119">
    <property type="entry name" value="Resolv_N"/>
</dbReference>
<dbReference type="InterPro" id="IPR006120">
    <property type="entry name" value="Resolvase_HTH_dom"/>
</dbReference>
<dbReference type="CDD" id="cd00569">
    <property type="entry name" value="HTH_Hin_like"/>
    <property type="match status" value="1"/>
</dbReference>
<dbReference type="InterPro" id="IPR050639">
    <property type="entry name" value="SSR_resolvase"/>
</dbReference>
<dbReference type="SUPFAM" id="SSF46689">
    <property type="entry name" value="Homeodomain-like"/>
    <property type="match status" value="1"/>
</dbReference>
<dbReference type="Gene3D" id="1.10.10.60">
    <property type="entry name" value="Homeodomain-like"/>
    <property type="match status" value="1"/>
</dbReference>
<dbReference type="PROSITE" id="PS00398">
    <property type="entry name" value="RECOMBINASES_2"/>
    <property type="match status" value="1"/>
</dbReference>